<dbReference type="Proteomes" id="UP001304071">
    <property type="component" value="Chromosome 2"/>
</dbReference>
<dbReference type="PANTHER" id="PTHR30469">
    <property type="entry name" value="MULTIDRUG RESISTANCE PROTEIN MDTA"/>
    <property type="match status" value="1"/>
</dbReference>
<proteinExistence type="inferred from homology"/>
<dbReference type="EMBL" id="CP138204">
    <property type="protein sequence ID" value="WPC76335.1"/>
    <property type="molecule type" value="Genomic_DNA"/>
</dbReference>
<name>A0ABZ0QKK2_9VIBR</name>
<sequence>MSNSIDLPPMPEKSRRHPVRTFALTAVSLGVLLGGTYYWKQYNDAQAPVWHAHSTPVNAMVIQPQDLPNQLEAVGSLKAVQQVTLAPESAGRLAYVHFESGQHVKANTLLAQLYAGTEQANLLSAQAKFAYAENQLKRAQKLVKTGAESIDVLQERQSAFDQAQSEVQFAQAQLRQKQIIAPFSGELGVKRVDLGQYVNPGEAAVTLTNLDKLHVEFTLPQQNLSALNIGGDVHFTTDAYPNQTFTAKVNAIEPQVDRNTRNVLIQGVLDNPEHQLRPGMYGKAELELPATQNAIILPETAVQISAQGYSVTVIRGDKPTEKGNADIISVQVGKRIDNAIQITKGLQAGDVVVLVGQNRVQPGAEVTVKTLENGEQ</sequence>
<evidence type="ECO:0000313" key="8">
    <source>
        <dbReference type="Proteomes" id="UP001304071"/>
    </source>
</evidence>
<dbReference type="Gene3D" id="2.40.420.20">
    <property type="match status" value="1"/>
</dbReference>
<dbReference type="SUPFAM" id="SSF111369">
    <property type="entry name" value="HlyD-like secretion proteins"/>
    <property type="match status" value="1"/>
</dbReference>
<dbReference type="Pfam" id="PF25967">
    <property type="entry name" value="RND-MFP_C"/>
    <property type="match status" value="1"/>
</dbReference>
<evidence type="ECO:0000256" key="3">
    <source>
        <dbReference type="ARBA" id="ARBA00022448"/>
    </source>
</evidence>
<evidence type="ECO:0000313" key="7">
    <source>
        <dbReference type="EMBL" id="WPC76335.1"/>
    </source>
</evidence>
<feature type="domain" description="CusB-like beta-barrel" evidence="5">
    <location>
        <begin position="215"/>
        <end position="287"/>
    </location>
</feature>
<dbReference type="Pfam" id="PF25954">
    <property type="entry name" value="Beta-barrel_RND_2"/>
    <property type="match status" value="1"/>
</dbReference>
<dbReference type="Gene3D" id="2.40.50.100">
    <property type="match status" value="1"/>
</dbReference>
<feature type="domain" description="Multidrug resistance protein MdtA-like barrel-sandwich hybrid" evidence="4">
    <location>
        <begin position="82"/>
        <end position="208"/>
    </location>
</feature>
<dbReference type="NCBIfam" id="TIGR01730">
    <property type="entry name" value="RND_mfp"/>
    <property type="match status" value="1"/>
</dbReference>
<reference evidence="7 8" key="1">
    <citation type="submission" date="2023-11" db="EMBL/GenBank/DDBJ databases">
        <title>Plant-associative lifestyle of Vibrio porteresiae and its evolutionary dynamics.</title>
        <authorList>
            <person name="Rameshkumar N."/>
            <person name="Kirti K."/>
        </authorList>
    </citation>
    <scope>NUCLEOTIDE SEQUENCE [LARGE SCALE GENOMIC DNA]</scope>
    <source>
        <strain evidence="7 8">MSSRF30</strain>
    </source>
</reference>
<dbReference type="InterPro" id="IPR006143">
    <property type="entry name" value="RND_pump_MFP"/>
</dbReference>
<evidence type="ECO:0000256" key="2">
    <source>
        <dbReference type="ARBA" id="ARBA00009477"/>
    </source>
</evidence>
<dbReference type="PANTHER" id="PTHR30469:SF29">
    <property type="entry name" value="BLR2860 PROTEIN"/>
    <property type="match status" value="1"/>
</dbReference>
<dbReference type="RefSeq" id="WP_261896753.1">
    <property type="nucleotide sequence ID" value="NZ_AP024896.1"/>
</dbReference>
<comment type="similarity">
    <text evidence="2">Belongs to the membrane fusion protein (MFP) (TC 8.A.1) family.</text>
</comment>
<accession>A0ABZ0QKK2</accession>
<evidence type="ECO:0000259" key="6">
    <source>
        <dbReference type="Pfam" id="PF25967"/>
    </source>
</evidence>
<dbReference type="InterPro" id="IPR058792">
    <property type="entry name" value="Beta-barrel_RND_2"/>
</dbReference>
<evidence type="ECO:0000256" key="1">
    <source>
        <dbReference type="ARBA" id="ARBA00004196"/>
    </source>
</evidence>
<protein>
    <submittedName>
        <fullName evidence="7">Efflux RND transporter periplasmic adaptor subunit</fullName>
    </submittedName>
</protein>
<keyword evidence="8" id="KW-1185">Reference proteome</keyword>
<dbReference type="Pfam" id="PF25917">
    <property type="entry name" value="BSH_RND"/>
    <property type="match status" value="1"/>
</dbReference>
<feature type="domain" description="Multidrug resistance protein MdtA-like C-terminal permuted SH3" evidence="6">
    <location>
        <begin position="293"/>
        <end position="356"/>
    </location>
</feature>
<dbReference type="InterPro" id="IPR058627">
    <property type="entry name" value="MdtA-like_C"/>
</dbReference>
<comment type="subcellular location">
    <subcellularLocation>
        <location evidence="1">Cell envelope</location>
    </subcellularLocation>
</comment>
<keyword evidence="3" id="KW-0813">Transport</keyword>
<evidence type="ECO:0000259" key="4">
    <source>
        <dbReference type="Pfam" id="PF25917"/>
    </source>
</evidence>
<dbReference type="Gene3D" id="1.10.287.470">
    <property type="entry name" value="Helix hairpin bin"/>
    <property type="match status" value="1"/>
</dbReference>
<evidence type="ECO:0000259" key="5">
    <source>
        <dbReference type="Pfam" id="PF25954"/>
    </source>
</evidence>
<gene>
    <name evidence="7" type="ORF">R8Z52_17555</name>
</gene>
<dbReference type="Gene3D" id="2.40.30.170">
    <property type="match status" value="1"/>
</dbReference>
<organism evidence="7 8">
    <name type="scientific">Vibrio porteresiae DSM 19223</name>
    <dbReference type="NCBI Taxonomy" id="1123496"/>
    <lineage>
        <taxon>Bacteria</taxon>
        <taxon>Pseudomonadati</taxon>
        <taxon>Pseudomonadota</taxon>
        <taxon>Gammaproteobacteria</taxon>
        <taxon>Vibrionales</taxon>
        <taxon>Vibrionaceae</taxon>
        <taxon>Vibrio</taxon>
    </lineage>
</organism>
<dbReference type="InterPro" id="IPR058625">
    <property type="entry name" value="MdtA-like_BSH"/>
</dbReference>